<evidence type="ECO:0000259" key="2">
    <source>
        <dbReference type="PROSITE" id="PS50125"/>
    </source>
</evidence>
<dbReference type="PROSITE" id="PS50125">
    <property type="entry name" value="GUANYLATE_CYCLASE_2"/>
    <property type="match status" value="1"/>
</dbReference>
<protein>
    <recommendedName>
        <fullName evidence="2">Guanylate cyclase domain-containing protein</fullName>
    </recommendedName>
</protein>
<sequence length="972" mass="103497">MTDTRPRRDRVGVAALLAAVAAWLGRESLAWGLTSALPQLGYPLLRLFVQAGSVLLAVFAMVRLRRAILHVVSAATARLDALEARLEKMRGGGAVRAVVVGGVVGVSMVVAIEVLHLGTWLETRTLDLFFRLRFPERSQVELATGRELPSANKQDDVVVLALDDQTISHLGWPMPRVYYARLLDAVAIARPASVTVDVSLIDPSRDHPEWDAAIGESARRAGNVGFTFTLNRATAETRPVTSESSRRAFERNLVPWHDSAALLPEYAELIGGDAAPQPVLAPIADGASFVAMANVLLDGGDDVLRHSLLAARLGHELYPSLSLRIASQALSVPLGDIHIFPGSHVDVGGKRRVPIDQLGRTRVRYQGRHDTRGEGPFRYVSIWSLIRADSIVTLTGNPLGDDQKFVVDDATVVTLDGAPTTVAALDPSKLAVGAVIAGRAHYSPEPGRIIELTLKTDAAVAEPDFELIDEQTLRFTTTVGSLAVNRGDASSLAGKHVLVGSTALAAADLRSSPLGEIPGVEHHATMLANLLHDDFFTESTHATNAGVIIGGALLAGVIGVAFEGGLGLLLTALLTLLTVSASYLLSLGGFYLPVVGPTASVGITWLGCVLLNARSTANARKKAENERAFVRQTFGRYLTEQVVQQLLDSPDGLKLGGQRDFVTIMMTDLRGFTSMCGSMEPENVVKLLNHYLEAMTRIITKYGGTIDEFIGDAILVVFGAPLPLENEELRAAACAIEMLNAMPDVNAWNKAHGLPEVEMGIGIHSGEVVLGNIGSELRAKYGIVGATINLTSRVESFTVGGQVLLSEATRERCGDALGIGATQVVSPKGVKGTLTIHEALSVGAPFNVKLSSADETLSPPRVPIEVRYGVVKGKAVSELTHVGHVEALSEQSFELRVDEVLPSLTDLQLRIVDGAALRPGDVYGKVLRSEVRKNVVYLRLTSVPPEVKPVLEAARGASPEKAAVPDSALVSA</sequence>
<accession>A0A2W5U200</accession>
<dbReference type="SMART" id="SM00044">
    <property type="entry name" value="CYCc"/>
    <property type="match status" value="1"/>
</dbReference>
<dbReference type="InterPro" id="IPR050697">
    <property type="entry name" value="Adenylyl/Guanylyl_Cyclase_3/4"/>
</dbReference>
<keyword evidence="1" id="KW-0812">Transmembrane</keyword>
<feature type="domain" description="Guanylate cyclase" evidence="2">
    <location>
        <begin position="663"/>
        <end position="795"/>
    </location>
</feature>
<name>A0A2W5U200_9BACT</name>
<dbReference type="EMBL" id="QFQP01000001">
    <property type="protein sequence ID" value="PZR18506.1"/>
    <property type="molecule type" value="Genomic_DNA"/>
</dbReference>
<feature type="transmembrane region" description="Helical" evidence="1">
    <location>
        <begin position="94"/>
        <end position="121"/>
    </location>
</feature>
<feature type="transmembrane region" description="Helical" evidence="1">
    <location>
        <begin position="42"/>
        <end position="62"/>
    </location>
</feature>
<dbReference type="GO" id="GO:0004016">
    <property type="term" value="F:adenylate cyclase activity"/>
    <property type="evidence" value="ECO:0007669"/>
    <property type="project" value="UniProtKB-ARBA"/>
</dbReference>
<dbReference type="PANTHER" id="PTHR43081:SF1">
    <property type="entry name" value="ADENYLATE CYCLASE, TERMINAL-DIFFERENTIATION SPECIFIC"/>
    <property type="match status" value="1"/>
</dbReference>
<keyword evidence="1" id="KW-0472">Membrane</keyword>
<feature type="transmembrane region" description="Helical" evidence="1">
    <location>
        <begin position="567"/>
        <end position="585"/>
    </location>
</feature>
<dbReference type="InterPro" id="IPR007890">
    <property type="entry name" value="CHASE2"/>
</dbReference>
<gene>
    <name evidence="3" type="ORF">DI536_01100</name>
</gene>
<dbReference type="InterPro" id="IPR029787">
    <property type="entry name" value="Nucleotide_cyclase"/>
</dbReference>
<dbReference type="Proteomes" id="UP000249061">
    <property type="component" value="Unassembled WGS sequence"/>
</dbReference>
<dbReference type="SUPFAM" id="SSF55073">
    <property type="entry name" value="Nucleotide cyclase"/>
    <property type="match status" value="1"/>
</dbReference>
<dbReference type="InterPro" id="IPR001054">
    <property type="entry name" value="A/G_cyclase"/>
</dbReference>
<comment type="caution">
    <text evidence="3">The sequence shown here is derived from an EMBL/GenBank/DDBJ whole genome shotgun (WGS) entry which is preliminary data.</text>
</comment>
<dbReference type="CDD" id="cd07302">
    <property type="entry name" value="CHD"/>
    <property type="match status" value="1"/>
</dbReference>
<feature type="transmembrane region" description="Helical" evidence="1">
    <location>
        <begin position="591"/>
        <end position="613"/>
    </location>
</feature>
<dbReference type="GO" id="GO:0009190">
    <property type="term" value="P:cyclic nucleotide biosynthetic process"/>
    <property type="evidence" value="ECO:0007669"/>
    <property type="project" value="InterPro"/>
</dbReference>
<dbReference type="SMART" id="SM01080">
    <property type="entry name" value="CHASE2"/>
    <property type="match status" value="1"/>
</dbReference>
<proteinExistence type="predicted"/>
<evidence type="ECO:0000313" key="4">
    <source>
        <dbReference type="Proteomes" id="UP000249061"/>
    </source>
</evidence>
<dbReference type="Pfam" id="PF05226">
    <property type="entry name" value="CHASE2"/>
    <property type="match status" value="1"/>
</dbReference>
<evidence type="ECO:0000313" key="3">
    <source>
        <dbReference type="EMBL" id="PZR18506.1"/>
    </source>
</evidence>
<keyword evidence="1" id="KW-1133">Transmembrane helix</keyword>
<dbReference type="PANTHER" id="PTHR43081">
    <property type="entry name" value="ADENYLATE CYCLASE, TERMINAL-DIFFERENTIATION SPECIFIC-RELATED"/>
    <property type="match status" value="1"/>
</dbReference>
<dbReference type="Pfam" id="PF00211">
    <property type="entry name" value="Guanylate_cyc"/>
    <property type="match status" value="1"/>
</dbReference>
<feature type="transmembrane region" description="Helical" evidence="1">
    <location>
        <begin position="545"/>
        <end position="562"/>
    </location>
</feature>
<dbReference type="Gene3D" id="3.30.70.1230">
    <property type="entry name" value="Nucleotide cyclase"/>
    <property type="match status" value="1"/>
</dbReference>
<evidence type="ECO:0000256" key="1">
    <source>
        <dbReference type="SAM" id="Phobius"/>
    </source>
</evidence>
<organism evidence="3 4">
    <name type="scientific">Archangium gephyra</name>
    <dbReference type="NCBI Taxonomy" id="48"/>
    <lineage>
        <taxon>Bacteria</taxon>
        <taxon>Pseudomonadati</taxon>
        <taxon>Myxococcota</taxon>
        <taxon>Myxococcia</taxon>
        <taxon>Myxococcales</taxon>
        <taxon>Cystobacterineae</taxon>
        <taxon>Archangiaceae</taxon>
        <taxon>Archangium</taxon>
    </lineage>
</organism>
<dbReference type="GO" id="GO:0035556">
    <property type="term" value="P:intracellular signal transduction"/>
    <property type="evidence" value="ECO:0007669"/>
    <property type="project" value="InterPro"/>
</dbReference>
<reference evidence="3 4" key="1">
    <citation type="submission" date="2017-08" db="EMBL/GenBank/DDBJ databases">
        <title>Infants hospitalized years apart are colonized by the same room-sourced microbial strains.</title>
        <authorList>
            <person name="Brooks B."/>
            <person name="Olm M.R."/>
            <person name="Firek B.A."/>
            <person name="Baker R."/>
            <person name="Thomas B.C."/>
            <person name="Morowitz M.J."/>
            <person name="Banfield J.F."/>
        </authorList>
    </citation>
    <scope>NUCLEOTIDE SEQUENCE [LARGE SCALE GENOMIC DNA]</scope>
    <source>
        <strain evidence="3">S2_003_000_R2_14</strain>
    </source>
</reference>
<dbReference type="AlphaFoldDB" id="A0A2W5U200"/>